<gene>
    <name evidence="1" type="ORF">A0O34_21165</name>
</gene>
<accession>A0A172Y1E6</accession>
<reference evidence="1 2" key="1">
    <citation type="submission" date="2016-04" db="EMBL/GenBank/DDBJ databases">
        <title>Complete Genome Sequence of Chryseobacterium sp. IHBB 10212.</title>
        <authorList>
            <person name="Pal M."/>
            <person name="Swarnkar M.K."/>
            <person name="Kaushal K."/>
            <person name="Chhibber S."/>
            <person name="Singh A.K."/>
            <person name="Gulati A."/>
        </authorList>
    </citation>
    <scope>NUCLEOTIDE SEQUENCE [LARGE SCALE GENOMIC DNA]</scope>
    <source>
        <strain evidence="1 2">IHBB 10212</strain>
    </source>
</reference>
<evidence type="ECO:0000313" key="2">
    <source>
        <dbReference type="Proteomes" id="UP000077824"/>
    </source>
</evidence>
<organism evidence="1 2">
    <name type="scientific">Chryseobacterium glaciei</name>
    <dbReference type="NCBI Taxonomy" id="1685010"/>
    <lineage>
        <taxon>Bacteria</taxon>
        <taxon>Pseudomonadati</taxon>
        <taxon>Bacteroidota</taxon>
        <taxon>Flavobacteriia</taxon>
        <taxon>Flavobacteriales</taxon>
        <taxon>Weeksellaceae</taxon>
        <taxon>Chryseobacterium group</taxon>
        <taxon>Chryseobacterium</taxon>
    </lineage>
</organism>
<sequence length="79" mass="8969">MLQKNFLQSRLCRLIFYASLRNSAIIKDSVNGSSELFMLFSSGTQSRNLKTAKDIMIEKEVSHDLGDFLFYNGKVDSSL</sequence>
<dbReference type="STRING" id="1685010.A0O34_21165"/>
<proteinExistence type="predicted"/>
<name>A0A172Y1E6_9FLAO</name>
<protein>
    <submittedName>
        <fullName evidence="1">Uncharacterized protein</fullName>
    </submittedName>
</protein>
<keyword evidence="2" id="KW-1185">Reference proteome</keyword>
<dbReference type="Proteomes" id="UP000077824">
    <property type="component" value="Chromosome"/>
</dbReference>
<dbReference type="AlphaFoldDB" id="A0A172Y1E6"/>
<dbReference type="KEGG" id="chh:A0O34_21165"/>
<dbReference type="EMBL" id="CP015199">
    <property type="protein sequence ID" value="ANF52875.1"/>
    <property type="molecule type" value="Genomic_DNA"/>
</dbReference>
<evidence type="ECO:0000313" key="1">
    <source>
        <dbReference type="EMBL" id="ANF52875.1"/>
    </source>
</evidence>